<evidence type="ECO:0000259" key="1">
    <source>
        <dbReference type="PROSITE" id="PS50943"/>
    </source>
</evidence>
<comment type="caution">
    <text evidence="2">The sequence shown here is derived from an EMBL/GenBank/DDBJ whole genome shotgun (WGS) entry which is preliminary data.</text>
</comment>
<dbReference type="AlphaFoldDB" id="A0A4R2JAY3"/>
<dbReference type="InterPro" id="IPR001387">
    <property type="entry name" value="Cro/C1-type_HTH"/>
</dbReference>
<keyword evidence="3" id="KW-1185">Reference proteome</keyword>
<dbReference type="InterPro" id="IPR043917">
    <property type="entry name" value="DUF5753"/>
</dbReference>
<proteinExistence type="predicted"/>
<organism evidence="2 3">
    <name type="scientific">Actinocrispum wychmicini</name>
    <dbReference type="NCBI Taxonomy" id="1213861"/>
    <lineage>
        <taxon>Bacteria</taxon>
        <taxon>Bacillati</taxon>
        <taxon>Actinomycetota</taxon>
        <taxon>Actinomycetes</taxon>
        <taxon>Pseudonocardiales</taxon>
        <taxon>Pseudonocardiaceae</taxon>
        <taxon>Actinocrispum</taxon>
    </lineage>
</organism>
<dbReference type="Pfam" id="PF01381">
    <property type="entry name" value="HTH_3"/>
    <property type="match status" value="1"/>
</dbReference>
<protein>
    <submittedName>
        <fullName evidence="2">Helix-turn-helix protein</fullName>
    </submittedName>
</protein>
<feature type="domain" description="HTH cro/C1-type" evidence="1">
    <location>
        <begin position="1"/>
        <end position="37"/>
    </location>
</feature>
<gene>
    <name evidence="2" type="ORF">EV192_108330</name>
</gene>
<dbReference type="Pfam" id="PF19054">
    <property type="entry name" value="DUF5753"/>
    <property type="match status" value="1"/>
</dbReference>
<reference evidence="2 3" key="1">
    <citation type="submission" date="2019-03" db="EMBL/GenBank/DDBJ databases">
        <title>Genomic Encyclopedia of Type Strains, Phase IV (KMG-IV): sequencing the most valuable type-strain genomes for metagenomic binning, comparative biology and taxonomic classification.</title>
        <authorList>
            <person name="Goeker M."/>
        </authorList>
    </citation>
    <scope>NUCLEOTIDE SEQUENCE [LARGE SCALE GENOMIC DNA]</scope>
    <source>
        <strain evidence="2 3">DSM 45934</strain>
    </source>
</reference>
<accession>A0A4R2JAY3</accession>
<name>A0A4R2JAY3_9PSEU</name>
<dbReference type="Proteomes" id="UP000295680">
    <property type="component" value="Unassembled WGS sequence"/>
</dbReference>
<evidence type="ECO:0000313" key="2">
    <source>
        <dbReference type="EMBL" id="TCO55042.1"/>
    </source>
</evidence>
<dbReference type="CDD" id="cd00093">
    <property type="entry name" value="HTH_XRE"/>
    <property type="match status" value="1"/>
</dbReference>
<dbReference type="PROSITE" id="PS50943">
    <property type="entry name" value="HTH_CROC1"/>
    <property type="match status" value="1"/>
</dbReference>
<dbReference type="EMBL" id="SLWS01000008">
    <property type="protein sequence ID" value="TCO55042.1"/>
    <property type="molecule type" value="Genomic_DNA"/>
</dbReference>
<sequence>MGVVHTTIGRWENGESAPDADDVSKLLTFLGVTGEELDDIIALATDTGEDAWPGVSQQLAGLLRCERAAKQITNWEPLVVPAMLQTSEYARAILGSGTLTPAEIDTLVTVRMGRRDAFMRLDAPQAAFLVAEPVIHGGIGGPRVMAGQLRRLLDLGKLDPVTIRLVPMDGEWHPGFAGSFHCYRFNYDRTVVHIEHHRAGLFVVDDDDVAAYELATDTIRRVAMSPEESAERIAEVLTTLENRL</sequence>
<evidence type="ECO:0000313" key="3">
    <source>
        <dbReference type="Proteomes" id="UP000295680"/>
    </source>
</evidence>